<evidence type="ECO:0000256" key="5">
    <source>
        <dbReference type="ARBA" id="ARBA00022777"/>
    </source>
</evidence>
<dbReference type="EC" id="2.7.11.11" evidence="1"/>
<dbReference type="InterPro" id="IPR011009">
    <property type="entry name" value="Kinase-like_dom_sf"/>
</dbReference>
<dbReference type="CDD" id="cd05580">
    <property type="entry name" value="STKc_PKA_like"/>
    <property type="match status" value="1"/>
</dbReference>
<dbReference type="GO" id="GO:0005634">
    <property type="term" value="C:nucleus"/>
    <property type="evidence" value="ECO:0007669"/>
    <property type="project" value="TreeGrafter"/>
</dbReference>
<feature type="domain" description="Protein kinase" evidence="12">
    <location>
        <begin position="120"/>
        <end position="374"/>
    </location>
</feature>
<dbReference type="InterPro" id="IPR017441">
    <property type="entry name" value="Protein_kinase_ATP_BS"/>
</dbReference>
<evidence type="ECO:0000256" key="6">
    <source>
        <dbReference type="ARBA" id="ARBA00022840"/>
    </source>
</evidence>
<gene>
    <name evidence="14" type="primary">PKA1_6</name>
    <name evidence="14" type="ORF">EC973_009016</name>
</gene>
<dbReference type="PROSITE" id="PS50011">
    <property type="entry name" value="PROTEIN_KINASE_DOM"/>
    <property type="match status" value="1"/>
</dbReference>
<evidence type="ECO:0000256" key="11">
    <source>
        <dbReference type="SAM" id="MobiDB-lite"/>
    </source>
</evidence>
<dbReference type="GO" id="GO:0005524">
    <property type="term" value="F:ATP binding"/>
    <property type="evidence" value="ECO:0007669"/>
    <property type="project" value="UniProtKB-UniRule"/>
</dbReference>
<keyword evidence="3" id="KW-0808">Transferase</keyword>
<feature type="binding site" evidence="9">
    <location>
        <position position="149"/>
    </location>
    <ligand>
        <name>ATP</name>
        <dbReference type="ChEBI" id="CHEBI:30616"/>
    </ligand>
</feature>
<dbReference type="PROSITE" id="PS00108">
    <property type="entry name" value="PROTEIN_KINASE_ST"/>
    <property type="match status" value="1"/>
</dbReference>
<accession>A0A8H7BRT4</accession>
<evidence type="ECO:0000256" key="7">
    <source>
        <dbReference type="ARBA" id="ARBA00047292"/>
    </source>
</evidence>
<evidence type="ECO:0000259" key="12">
    <source>
        <dbReference type="PROSITE" id="PS50011"/>
    </source>
</evidence>
<evidence type="ECO:0000256" key="10">
    <source>
        <dbReference type="RuleBase" id="RU000304"/>
    </source>
</evidence>
<dbReference type="EMBL" id="JABAYA010000082">
    <property type="protein sequence ID" value="KAF7726218.1"/>
    <property type="molecule type" value="Genomic_DNA"/>
</dbReference>
<feature type="compositionally biased region" description="Polar residues" evidence="11">
    <location>
        <begin position="23"/>
        <end position="33"/>
    </location>
</feature>
<feature type="region of interest" description="Disordered" evidence="11">
    <location>
        <begin position="20"/>
        <end position="89"/>
    </location>
</feature>
<feature type="domain" description="AGC-kinase C-terminal" evidence="13">
    <location>
        <begin position="375"/>
        <end position="429"/>
    </location>
</feature>
<dbReference type="FunFam" id="1.10.510.10:FF:000005">
    <property type="entry name" value="cAMP-dependent protein kinase catalytic subunit alpha"/>
    <property type="match status" value="1"/>
</dbReference>
<feature type="compositionally biased region" description="Polar residues" evidence="11">
    <location>
        <begin position="61"/>
        <end position="73"/>
    </location>
</feature>
<dbReference type="PROSITE" id="PS00107">
    <property type="entry name" value="PROTEIN_KINASE_ATP"/>
    <property type="match status" value="1"/>
</dbReference>
<dbReference type="GO" id="GO:0004691">
    <property type="term" value="F:cAMP-dependent protein kinase activity"/>
    <property type="evidence" value="ECO:0007669"/>
    <property type="project" value="UniProtKB-EC"/>
</dbReference>
<keyword evidence="2 10" id="KW-0723">Serine/threonine-protein kinase</keyword>
<dbReference type="GO" id="GO:0005829">
    <property type="term" value="C:cytosol"/>
    <property type="evidence" value="ECO:0007669"/>
    <property type="project" value="TreeGrafter"/>
</dbReference>
<name>A0A8H7BRT4_9FUNG</name>
<evidence type="ECO:0000256" key="3">
    <source>
        <dbReference type="ARBA" id="ARBA00022679"/>
    </source>
</evidence>
<evidence type="ECO:0000256" key="4">
    <source>
        <dbReference type="ARBA" id="ARBA00022741"/>
    </source>
</evidence>
<comment type="similarity">
    <text evidence="10">Belongs to the protein kinase superfamily.</text>
</comment>
<keyword evidence="6 9" id="KW-0067">ATP-binding</keyword>
<dbReference type="InterPro" id="IPR000961">
    <property type="entry name" value="AGC-kinase_C"/>
</dbReference>
<comment type="catalytic activity">
    <reaction evidence="7">
        <text>L-threonyl-[protein] + ATP = O-phospho-L-threonyl-[protein] + ADP + H(+)</text>
        <dbReference type="Rhea" id="RHEA:46608"/>
        <dbReference type="Rhea" id="RHEA-COMP:11060"/>
        <dbReference type="Rhea" id="RHEA-COMP:11605"/>
        <dbReference type="ChEBI" id="CHEBI:15378"/>
        <dbReference type="ChEBI" id="CHEBI:30013"/>
        <dbReference type="ChEBI" id="CHEBI:30616"/>
        <dbReference type="ChEBI" id="CHEBI:61977"/>
        <dbReference type="ChEBI" id="CHEBI:456216"/>
        <dbReference type="EC" id="2.7.11.11"/>
    </reaction>
</comment>
<sequence length="429" mass="49093">MPLMQRLLAKAKNPMASLHKQAKNSMGNSSLRDQQQQQRGEQQQPPLSPPYALLNEDIWKNDNNGSEQLTSDLPHSPPHSPTRLQESGFEPSTHAPILVEEPKTQATTAKTTPTISLHTFRLLRTIGTGSFGRVHLAQSKCNDRFYAIKVMKKSEIVRMKQIEHTRNERAILLSIRHPFIVNMWATFQDCAMLFMVMDYVPGGELFTLLRKNKRFSEDLGRFYAAEVLLALAYLHSKDIVYRDLKPENLLLDAEGHIKIADFGFAKHVPDVTWTLCGTPDYLAPEIIQSKAYGKAADYWSLGVLIYEMLAGYPPFYDDSQFKLYEKIITCRPNFPAHFSATVVDLLKHLLTTDLSSRFGNLKAGYRDVIEHAWFNEIDFEKLTHRNVKPPFVPKLKGDGDASNFDKYDEEKMPYGLQQADPYRKYFADF</sequence>
<dbReference type="SMART" id="SM00133">
    <property type="entry name" value="S_TK_X"/>
    <property type="match status" value="1"/>
</dbReference>
<dbReference type="Gene3D" id="3.30.200.20">
    <property type="entry name" value="Phosphorylase Kinase, domain 1"/>
    <property type="match status" value="1"/>
</dbReference>
<evidence type="ECO:0000259" key="13">
    <source>
        <dbReference type="PROSITE" id="PS51285"/>
    </source>
</evidence>
<keyword evidence="15" id="KW-1185">Reference proteome</keyword>
<reference evidence="14" key="1">
    <citation type="submission" date="2020-01" db="EMBL/GenBank/DDBJ databases">
        <title>Genome Sequencing of Three Apophysomyces-Like Fungal Strains Confirms a Novel Fungal Genus in the Mucoromycota with divergent Burkholderia-like Endosymbiotic Bacteria.</title>
        <authorList>
            <person name="Stajich J.E."/>
            <person name="Macias A.M."/>
            <person name="Carter-House D."/>
            <person name="Lovett B."/>
            <person name="Kasson L.R."/>
            <person name="Berry K."/>
            <person name="Grigoriev I."/>
            <person name="Chang Y."/>
            <person name="Spatafora J."/>
            <person name="Kasson M.T."/>
        </authorList>
    </citation>
    <scope>NUCLEOTIDE SEQUENCE</scope>
    <source>
        <strain evidence="14">NRRL A-21654</strain>
    </source>
</reference>
<evidence type="ECO:0000313" key="14">
    <source>
        <dbReference type="EMBL" id="KAF7726218.1"/>
    </source>
</evidence>
<evidence type="ECO:0000313" key="15">
    <source>
        <dbReference type="Proteomes" id="UP000605846"/>
    </source>
</evidence>
<evidence type="ECO:0000256" key="8">
    <source>
        <dbReference type="ARBA" id="ARBA00047454"/>
    </source>
</evidence>
<dbReference type="PANTHER" id="PTHR24353:SF153">
    <property type="entry name" value="CAMP-DEPENDENT PROTEIN KINASE CATALYTIC SUBUNIT 1"/>
    <property type="match status" value="1"/>
</dbReference>
<dbReference type="Proteomes" id="UP000605846">
    <property type="component" value="Unassembled WGS sequence"/>
</dbReference>
<dbReference type="AlphaFoldDB" id="A0A8H7BRT4"/>
<evidence type="ECO:0000256" key="1">
    <source>
        <dbReference type="ARBA" id="ARBA00012444"/>
    </source>
</evidence>
<keyword evidence="4 9" id="KW-0547">Nucleotide-binding</keyword>
<dbReference type="PANTHER" id="PTHR24353">
    <property type="entry name" value="CYCLIC NUCLEOTIDE-DEPENDENT PROTEIN KINASE"/>
    <property type="match status" value="1"/>
</dbReference>
<dbReference type="PROSITE" id="PS51285">
    <property type="entry name" value="AGC_KINASE_CTER"/>
    <property type="match status" value="1"/>
</dbReference>
<dbReference type="GO" id="GO:0005952">
    <property type="term" value="C:cAMP-dependent protein kinase complex"/>
    <property type="evidence" value="ECO:0007669"/>
    <property type="project" value="TreeGrafter"/>
</dbReference>
<feature type="compositionally biased region" description="Low complexity" evidence="11">
    <location>
        <begin position="34"/>
        <end position="44"/>
    </location>
</feature>
<comment type="catalytic activity">
    <reaction evidence="8">
        <text>L-seryl-[protein] + ATP = O-phospho-L-seryl-[protein] + ADP + H(+)</text>
        <dbReference type="Rhea" id="RHEA:17989"/>
        <dbReference type="Rhea" id="RHEA-COMP:9863"/>
        <dbReference type="Rhea" id="RHEA-COMP:11604"/>
        <dbReference type="ChEBI" id="CHEBI:15378"/>
        <dbReference type="ChEBI" id="CHEBI:29999"/>
        <dbReference type="ChEBI" id="CHEBI:30616"/>
        <dbReference type="ChEBI" id="CHEBI:83421"/>
        <dbReference type="ChEBI" id="CHEBI:456216"/>
        <dbReference type="EC" id="2.7.11.11"/>
    </reaction>
</comment>
<protein>
    <recommendedName>
        <fullName evidence="1">cAMP-dependent protein kinase</fullName>
        <ecNumber evidence="1">2.7.11.11</ecNumber>
    </recommendedName>
</protein>
<dbReference type="Pfam" id="PF00069">
    <property type="entry name" value="Pkinase"/>
    <property type="match status" value="1"/>
</dbReference>
<dbReference type="SUPFAM" id="SSF56112">
    <property type="entry name" value="Protein kinase-like (PK-like)"/>
    <property type="match status" value="1"/>
</dbReference>
<keyword evidence="5 14" id="KW-0418">Kinase</keyword>
<dbReference type="Gene3D" id="1.10.510.10">
    <property type="entry name" value="Transferase(Phosphotransferase) domain 1"/>
    <property type="match status" value="1"/>
</dbReference>
<organism evidence="14 15">
    <name type="scientific">Apophysomyces ossiformis</name>
    <dbReference type="NCBI Taxonomy" id="679940"/>
    <lineage>
        <taxon>Eukaryota</taxon>
        <taxon>Fungi</taxon>
        <taxon>Fungi incertae sedis</taxon>
        <taxon>Mucoromycota</taxon>
        <taxon>Mucoromycotina</taxon>
        <taxon>Mucoromycetes</taxon>
        <taxon>Mucorales</taxon>
        <taxon>Mucorineae</taxon>
        <taxon>Mucoraceae</taxon>
        <taxon>Apophysomyces</taxon>
    </lineage>
</organism>
<dbReference type="InterPro" id="IPR000719">
    <property type="entry name" value="Prot_kinase_dom"/>
</dbReference>
<dbReference type="OrthoDB" id="63267at2759"/>
<evidence type="ECO:0000256" key="2">
    <source>
        <dbReference type="ARBA" id="ARBA00022527"/>
    </source>
</evidence>
<evidence type="ECO:0000256" key="9">
    <source>
        <dbReference type="PROSITE-ProRule" id="PRU10141"/>
    </source>
</evidence>
<dbReference type="InterPro" id="IPR008271">
    <property type="entry name" value="Ser/Thr_kinase_AS"/>
</dbReference>
<dbReference type="FunFam" id="3.30.200.20:FF:000005">
    <property type="entry name" value="cAMP-dependent protein kinase catalytic subunit"/>
    <property type="match status" value="1"/>
</dbReference>
<dbReference type="SMART" id="SM00220">
    <property type="entry name" value="S_TKc"/>
    <property type="match status" value="1"/>
</dbReference>
<comment type="caution">
    <text evidence="14">The sequence shown here is derived from an EMBL/GenBank/DDBJ whole genome shotgun (WGS) entry which is preliminary data.</text>
</comment>
<proteinExistence type="inferred from homology"/>